<name>A0ABU8MNS7_9PSEU</name>
<dbReference type="RefSeq" id="WP_337694878.1">
    <property type="nucleotide sequence ID" value="NZ_JBBEGN010000004.1"/>
</dbReference>
<evidence type="ECO:0000259" key="3">
    <source>
        <dbReference type="SMART" id="SM01043"/>
    </source>
</evidence>
<dbReference type="PANTHER" id="PTHR47691">
    <property type="entry name" value="REGULATOR-RELATED"/>
    <property type="match status" value="1"/>
</dbReference>
<dbReference type="PANTHER" id="PTHR47691:SF3">
    <property type="entry name" value="HTH-TYPE TRANSCRIPTIONAL REGULATOR RV0890C-RELATED"/>
    <property type="match status" value="1"/>
</dbReference>
<dbReference type="InterPro" id="IPR036388">
    <property type="entry name" value="WH-like_DNA-bd_sf"/>
</dbReference>
<dbReference type="InterPro" id="IPR027417">
    <property type="entry name" value="P-loop_NTPase"/>
</dbReference>
<dbReference type="Pfam" id="PF03704">
    <property type="entry name" value="BTAD"/>
    <property type="match status" value="1"/>
</dbReference>
<feature type="domain" description="AAA+ ATPase" evidence="2">
    <location>
        <begin position="299"/>
        <end position="425"/>
    </location>
</feature>
<dbReference type="EMBL" id="JBBEGN010000004">
    <property type="protein sequence ID" value="MEJ2868267.1"/>
    <property type="molecule type" value="Genomic_DNA"/>
</dbReference>
<feature type="region of interest" description="Disordered" evidence="1">
    <location>
        <begin position="852"/>
        <end position="1025"/>
    </location>
</feature>
<dbReference type="InterPro" id="IPR011990">
    <property type="entry name" value="TPR-like_helical_dom_sf"/>
</dbReference>
<dbReference type="InterPro" id="IPR003593">
    <property type="entry name" value="AAA+_ATPase"/>
</dbReference>
<evidence type="ECO:0000313" key="5">
    <source>
        <dbReference type="Proteomes" id="UP001385809"/>
    </source>
</evidence>
<feature type="compositionally biased region" description="Basic residues" evidence="1">
    <location>
        <begin position="858"/>
        <end position="868"/>
    </location>
</feature>
<dbReference type="CDD" id="cd15831">
    <property type="entry name" value="BTAD"/>
    <property type="match status" value="1"/>
</dbReference>
<comment type="caution">
    <text evidence="4">The sequence shown here is derived from an EMBL/GenBank/DDBJ whole genome shotgun (WGS) entry which is preliminary data.</text>
</comment>
<dbReference type="SMART" id="SM00382">
    <property type="entry name" value="AAA"/>
    <property type="match status" value="1"/>
</dbReference>
<accession>A0ABU8MNS7</accession>
<evidence type="ECO:0000256" key="1">
    <source>
        <dbReference type="SAM" id="MobiDB-lite"/>
    </source>
</evidence>
<dbReference type="Gene3D" id="1.10.10.10">
    <property type="entry name" value="Winged helix-like DNA-binding domain superfamily/Winged helix DNA-binding domain"/>
    <property type="match status" value="1"/>
</dbReference>
<proteinExistence type="predicted"/>
<evidence type="ECO:0000313" key="4">
    <source>
        <dbReference type="EMBL" id="MEJ2868267.1"/>
    </source>
</evidence>
<dbReference type="InterPro" id="IPR016032">
    <property type="entry name" value="Sig_transdc_resp-reg_C-effctor"/>
</dbReference>
<feature type="domain" description="Bacterial transcriptional activator" evidence="3">
    <location>
        <begin position="107"/>
        <end position="251"/>
    </location>
</feature>
<dbReference type="Gene3D" id="1.25.40.10">
    <property type="entry name" value="Tetratricopeptide repeat domain"/>
    <property type="match status" value="1"/>
</dbReference>
<dbReference type="InterPro" id="IPR005158">
    <property type="entry name" value="BTAD"/>
</dbReference>
<feature type="compositionally biased region" description="Basic residues" evidence="1">
    <location>
        <begin position="1000"/>
        <end position="1025"/>
    </location>
</feature>
<dbReference type="SUPFAM" id="SSF48452">
    <property type="entry name" value="TPR-like"/>
    <property type="match status" value="1"/>
</dbReference>
<organism evidence="4 5">
    <name type="scientific">Actinomycetospora aurantiaca</name>
    <dbReference type="NCBI Taxonomy" id="3129233"/>
    <lineage>
        <taxon>Bacteria</taxon>
        <taxon>Bacillati</taxon>
        <taxon>Actinomycetota</taxon>
        <taxon>Actinomycetes</taxon>
        <taxon>Pseudonocardiales</taxon>
        <taxon>Pseudonocardiaceae</taxon>
        <taxon>Actinomycetospora</taxon>
    </lineage>
</organism>
<evidence type="ECO:0000259" key="2">
    <source>
        <dbReference type="SMART" id="SM00382"/>
    </source>
</evidence>
<protein>
    <submittedName>
        <fullName evidence="4">BTAD domain-containing putative transcriptional regulator</fullName>
    </submittedName>
</protein>
<sequence>MTDGEGLRFRDLGAVEVEVGGTVRAPSGGVLRRLLARLLVDVGRRVELDALAEAAWGDGRLRAASTLESHLWRVRRFLEPDRPRGDGPGLLVADAGGYRLTAAPGQVDSLRFADLVRDAEDLLPTSPQSAVDRAQEARVLWRGRPYGPCSDEEWALPAVARLEELHDQLLDTLVGALLAAGHPDRALVELEPVLAGAPLRERPWEHYVLAAARSGRLDEALGGYRRFERLFRTELGVDPSARMRALQADVLAGDVAPRGRVDLAAAATAPREVHLPRERARLVGRDADLAGLVAGLDRPGLHTLVGGAGCGKTTVAVAAAHRAAPDFADGVWFVDLTSALDDADVAPAVSSTLGLAGDGGAIGAVAAFAEPRRMLLVLDNCEHVLDGSAELVEHLLDGAGHLSVLATSREPLEAADETVVDLRPLPPGPAVELFTERLTHARGGAAPSDDEATLATAVCAAVDGVPLAIELAAARGRAFAVAEIAEQVRADPSALARVGGGRRGQQTVRAAVERSVRLLGPAEQELHTAMSVVPGPMTARMAAALVDRPPAEVDALLAGLVHRSLVVAEGPLLPGGPSRFAQLAIVRGHGAHQLDPETADRIADRRDGLVVSTVVGRPRMGAPGDRVFQDALDDDLPALRATLHRTLIDRPSWGGPALAAGLGMYWYYRGMLLEGGRWIGLAFRHRALARPVDDAVLASSGVALGVMSRDLDAARSHLDALCRLADGLEGEDLLHVGDEFAGLAPPALPTGDRALLGTLADRARDVADRTGDPTSRLMARAATLKARPREPEDQLTEAAAVHAAALDLDHHSLAWMAASDALRACLAVADVDGAYAWSGRALEGALALGARESPARGGRGRRPGPVRRAHPEPAGRYALARPPGDRHAAGRGRCTARPGRLRPRLGGGQRPAPRGPAPHRPPDGAARTAAGPDGDGRPVGALSRTRAVGTTLEARRRPCSHRSPAGGGPSEGPGHDGRAASPRASCPPPARGRDAPGPGRTRRAPHRPLRAGRRRGRRRRPDGRG</sequence>
<dbReference type="SMART" id="SM01043">
    <property type="entry name" value="BTAD"/>
    <property type="match status" value="1"/>
</dbReference>
<keyword evidence="5" id="KW-1185">Reference proteome</keyword>
<reference evidence="4 5" key="1">
    <citation type="submission" date="2024-03" db="EMBL/GenBank/DDBJ databases">
        <title>Actinomycetospora sp. OC33-EN08, a novel actinomycete isolated from wild orchid (Aerides multiflora).</title>
        <authorList>
            <person name="Suriyachadkun C."/>
        </authorList>
    </citation>
    <scope>NUCLEOTIDE SEQUENCE [LARGE SCALE GENOMIC DNA]</scope>
    <source>
        <strain evidence="4 5">OC33-EN08</strain>
    </source>
</reference>
<dbReference type="Proteomes" id="UP001385809">
    <property type="component" value="Unassembled WGS sequence"/>
</dbReference>
<dbReference type="SUPFAM" id="SSF52540">
    <property type="entry name" value="P-loop containing nucleoside triphosphate hydrolases"/>
    <property type="match status" value="1"/>
</dbReference>
<dbReference type="SUPFAM" id="SSF46894">
    <property type="entry name" value="C-terminal effector domain of the bipartite response regulators"/>
    <property type="match status" value="1"/>
</dbReference>
<gene>
    <name evidence="4" type="ORF">WCD74_10850</name>
</gene>